<dbReference type="AlphaFoldDB" id="A0A397JSI7"/>
<evidence type="ECO:0008006" key="3">
    <source>
        <dbReference type="Google" id="ProtNLM"/>
    </source>
</evidence>
<dbReference type="OrthoDB" id="2370836at2759"/>
<evidence type="ECO:0000313" key="1">
    <source>
        <dbReference type="EMBL" id="RHZ87360.1"/>
    </source>
</evidence>
<dbReference type="Proteomes" id="UP000266861">
    <property type="component" value="Unassembled WGS sequence"/>
</dbReference>
<reference evidence="1 2" key="1">
    <citation type="submission" date="2018-08" db="EMBL/GenBank/DDBJ databases">
        <title>Genome and evolution of the arbuscular mycorrhizal fungus Diversispora epigaea (formerly Glomus versiforme) and its bacterial endosymbionts.</title>
        <authorList>
            <person name="Sun X."/>
            <person name="Fei Z."/>
            <person name="Harrison M."/>
        </authorList>
    </citation>
    <scope>NUCLEOTIDE SEQUENCE [LARGE SCALE GENOMIC DNA]</scope>
    <source>
        <strain evidence="1 2">IT104</strain>
    </source>
</reference>
<comment type="caution">
    <text evidence="1">The sequence shown here is derived from an EMBL/GenBank/DDBJ whole genome shotgun (WGS) entry which is preliminary data.</text>
</comment>
<proteinExistence type="predicted"/>
<organism evidence="1 2">
    <name type="scientific">Diversispora epigaea</name>
    <dbReference type="NCBI Taxonomy" id="1348612"/>
    <lineage>
        <taxon>Eukaryota</taxon>
        <taxon>Fungi</taxon>
        <taxon>Fungi incertae sedis</taxon>
        <taxon>Mucoromycota</taxon>
        <taxon>Glomeromycotina</taxon>
        <taxon>Glomeromycetes</taxon>
        <taxon>Diversisporales</taxon>
        <taxon>Diversisporaceae</taxon>
        <taxon>Diversispora</taxon>
    </lineage>
</organism>
<keyword evidence="2" id="KW-1185">Reference proteome</keyword>
<evidence type="ECO:0000313" key="2">
    <source>
        <dbReference type="Proteomes" id="UP000266861"/>
    </source>
</evidence>
<dbReference type="EMBL" id="PQFF01000035">
    <property type="protein sequence ID" value="RHZ87360.1"/>
    <property type="molecule type" value="Genomic_DNA"/>
</dbReference>
<protein>
    <recommendedName>
        <fullName evidence="3">HMG box domain-containing protein</fullName>
    </recommendedName>
</protein>
<sequence>MNNFDILIESINRNFIFPAPPFEVVLNYFDSMRPRRNLNLSNCRAYTIFRYSVARECLRIGELDGNLIKRATNHLWRNSSIQEKTEYRNLAQRVRSQSMT</sequence>
<accession>A0A397JSI7</accession>
<name>A0A397JSI7_9GLOM</name>
<gene>
    <name evidence="1" type="ORF">Glove_37g134</name>
</gene>